<dbReference type="InterPro" id="IPR023845">
    <property type="entry name" value="DUF3817_TM"/>
</dbReference>
<dbReference type="SUPFAM" id="SSF103473">
    <property type="entry name" value="MFS general substrate transporter"/>
    <property type="match status" value="1"/>
</dbReference>
<dbReference type="Pfam" id="PF12823">
    <property type="entry name" value="DUF3817"/>
    <property type="match status" value="1"/>
</dbReference>
<keyword evidence="5 7" id="KW-1133">Transmembrane helix</keyword>
<name>A0ABW4YGN0_9BACL</name>
<evidence type="ECO:0000256" key="1">
    <source>
        <dbReference type="ARBA" id="ARBA00004651"/>
    </source>
</evidence>
<protein>
    <submittedName>
        <fullName evidence="9">MFS transporter</fullName>
    </submittedName>
</protein>
<dbReference type="Pfam" id="PF07690">
    <property type="entry name" value="MFS_1"/>
    <property type="match status" value="1"/>
</dbReference>
<organism evidence="9 10">
    <name type="scientific">Paenibacillus yanchengensis</name>
    <dbReference type="NCBI Taxonomy" id="2035833"/>
    <lineage>
        <taxon>Bacteria</taxon>
        <taxon>Bacillati</taxon>
        <taxon>Bacillota</taxon>
        <taxon>Bacilli</taxon>
        <taxon>Bacillales</taxon>
        <taxon>Paenibacillaceae</taxon>
        <taxon>Paenibacillus</taxon>
    </lineage>
</organism>
<evidence type="ECO:0000259" key="8">
    <source>
        <dbReference type="PROSITE" id="PS50850"/>
    </source>
</evidence>
<feature type="transmembrane region" description="Helical" evidence="7">
    <location>
        <begin position="397"/>
        <end position="420"/>
    </location>
</feature>
<feature type="domain" description="Major facilitator superfamily (MFS) profile" evidence="8">
    <location>
        <begin position="106"/>
        <end position="484"/>
    </location>
</feature>
<feature type="transmembrane region" description="Helical" evidence="7">
    <location>
        <begin position="108"/>
        <end position="128"/>
    </location>
</feature>
<dbReference type="Gene3D" id="1.20.1250.20">
    <property type="entry name" value="MFS general substrate transporter like domains"/>
    <property type="match status" value="1"/>
</dbReference>
<evidence type="ECO:0000256" key="4">
    <source>
        <dbReference type="ARBA" id="ARBA00022692"/>
    </source>
</evidence>
<feature type="transmembrane region" description="Helical" evidence="7">
    <location>
        <begin position="6"/>
        <end position="27"/>
    </location>
</feature>
<dbReference type="InterPro" id="IPR036259">
    <property type="entry name" value="MFS_trans_sf"/>
</dbReference>
<dbReference type="PANTHER" id="PTHR23517">
    <property type="entry name" value="RESISTANCE PROTEIN MDTM, PUTATIVE-RELATED-RELATED"/>
    <property type="match status" value="1"/>
</dbReference>
<evidence type="ECO:0000256" key="2">
    <source>
        <dbReference type="ARBA" id="ARBA00022448"/>
    </source>
</evidence>
<evidence type="ECO:0000256" key="5">
    <source>
        <dbReference type="ARBA" id="ARBA00022989"/>
    </source>
</evidence>
<evidence type="ECO:0000313" key="9">
    <source>
        <dbReference type="EMBL" id="MFD2114890.1"/>
    </source>
</evidence>
<dbReference type="PANTHER" id="PTHR23517:SF3">
    <property type="entry name" value="INTEGRAL MEMBRANE TRANSPORT PROTEIN"/>
    <property type="match status" value="1"/>
</dbReference>
<comment type="subcellular location">
    <subcellularLocation>
        <location evidence="1">Cell membrane</location>
        <topology evidence="1">Multi-pass membrane protein</topology>
    </subcellularLocation>
</comment>
<evidence type="ECO:0000313" key="10">
    <source>
        <dbReference type="Proteomes" id="UP001597362"/>
    </source>
</evidence>
<evidence type="ECO:0000256" key="6">
    <source>
        <dbReference type="ARBA" id="ARBA00023136"/>
    </source>
</evidence>
<dbReference type="Proteomes" id="UP001597362">
    <property type="component" value="Unassembled WGS sequence"/>
</dbReference>
<dbReference type="EMBL" id="JBHUHO010000010">
    <property type="protein sequence ID" value="MFD2114890.1"/>
    <property type="molecule type" value="Genomic_DNA"/>
</dbReference>
<comment type="caution">
    <text evidence="9">The sequence shown here is derived from an EMBL/GenBank/DDBJ whole genome shotgun (WGS) entry which is preliminary data.</text>
</comment>
<feature type="transmembrane region" description="Helical" evidence="7">
    <location>
        <begin position="231"/>
        <end position="254"/>
    </location>
</feature>
<keyword evidence="3" id="KW-1003">Cell membrane</keyword>
<accession>A0ABW4YGN0</accession>
<feature type="transmembrane region" description="Helical" evidence="7">
    <location>
        <begin position="140"/>
        <end position="163"/>
    </location>
</feature>
<feature type="transmembrane region" description="Helical" evidence="7">
    <location>
        <begin position="39"/>
        <end position="63"/>
    </location>
</feature>
<feature type="transmembrane region" description="Helical" evidence="7">
    <location>
        <begin position="432"/>
        <end position="451"/>
    </location>
</feature>
<feature type="transmembrane region" description="Helical" evidence="7">
    <location>
        <begin position="69"/>
        <end position="88"/>
    </location>
</feature>
<dbReference type="PROSITE" id="PS50850">
    <property type="entry name" value="MFS"/>
    <property type="match status" value="1"/>
</dbReference>
<sequence length="492" mass="52875">MLRHPIGLLRATGLLDGISLLVLLLIAMPLKYWAGIDMAVRVVGSLHGIIFVCYAVAIMYAAIRIQWNILWSVVAFVAAFIPFGNFILDRRLKKEQPNYEVKPFNTTYLIYCVVFFSFFDLFSQLPVMSTFAESVGASSFVAGLAVGMYSFSNTFGNILSGVLSDKRNPFSILLSGLILTSGALALYGLIDNTTILLIVRFIHGFVGGLIVPAAFTFLANNSDGQKRGKKGAISGAFVGIAAIIGPAFSGIMASRTSVPSVFGVVAIVGILITVLVYFALKSKATASATPKEKAGYVPLATFFKNKGIVTAYSGAFFLMFSQGCLAYLLPLHVQSLGFDSRLSGYLMSTFGVVAVLVFLLPTNRIFDRVQPLYTLSLGIFLMGFGQLFVSQGNSTSVLYAALACYGIGFALLFPSLNSVLIDATNEKIRGKAYGYFYAFFSLGVVAGSSLISALPTGVIGGFIVTGIILISYSIFALIFTRSQQVQAKQSQF</sequence>
<dbReference type="CDD" id="cd17325">
    <property type="entry name" value="MFS_MdtG_SLC18_like"/>
    <property type="match status" value="1"/>
</dbReference>
<feature type="transmembrane region" description="Helical" evidence="7">
    <location>
        <begin position="372"/>
        <end position="391"/>
    </location>
</feature>
<feature type="transmembrane region" description="Helical" evidence="7">
    <location>
        <begin position="170"/>
        <end position="190"/>
    </location>
</feature>
<feature type="transmembrane region" description="Helical" evidence="7">
    <location>
        <begin position="196"/>
        <end position="219"/>
    </location>
</feature>
<gene>
    <name evidence="9" type="ORF">ACFSJH_03930</name>
</gene>
<keyword evidence="2" id="KW-0813">Transport</keyword>
<proteinExistence type="predicted"/>
<keyword evidence="10" id="KW-1185">Reference proteome</keyword>
<feature type="transmembrane region" description="Helical" evidence="7">
    <location>
        <begin position="457"/>
        <end position="479"/>
    </location>
</feature>
<dbReference type="InterPro" id="IPR020846">
    <property type="entry name" value="MFS_dom"/>
</dbReference>
<feature type="transmembrane region" description="Helical" evidence="7">
    <location>
        <begin position="309"/>
        <end position="330"/>
    </location>
</feature>
<keyword evidence="6 7" id="KW-0472">Membrane</keyword>
<dbReference type="InterPro" id="IPR050171">
    <property type="entry name" value="MFS_Transporters"/>
</dbReference>
<evidence type="ECO:0000256" key="7">
    <source>
        <dbReference type="SAM" id="Phobius"/>
    </source>
</evidence>
<evidence type="ECO:0000256" key="3">
    <source>
        <dbReference type="ARBA" id="ARBA00022475"/>
    </source>
</evidence>
<feature type="transmembrane region" description="Helical" evidence="7">
    <location>
        <begin position="342"/>
        <end position="360"/>
    </location>
</feature>
<feature type="transmembrane region" description="Helical" evidence="7">
    <location>
        <begin position="260"/>
        <end position="280"/>
    </location>
</feature>
<dbReference type="NCBIfam" id="TIGR03954">
    <property type="entry name" value="integ_memb_HG"/>
    <property type="match status" value="1"/>
</dbReference>
<reference evidence="10" key="1">
    <citation type="journal article" date="2019" name="Int. J. Syst. Evol. Microbiol.">
        <title>The Global Catalogue of Microorganisms (GCM) 10K type strain sequencing project: providing services to taxonomists for standard genome sequencing and annotation.</title>
        <authorList>
            <consortium name="The Broad Institute Genomics Platform"/>
            <consortium name="The Broad Institute Genome Sequencing Center for Infectious Disease"/>
            <person name="Wu L."/>
            <person name="Ma J."/>
        </authorList>
    </citation>
    <scope>NUCLEOTIDE SEQUENCE [LARGE SCALE GENOMIC DNA]</scope>
    <source>
        <strain evidence="10">GH52</strain>
    </source>
</reference>
<dbReference type="RefSeq" id="WP_377769915.1">
    <property type="nucleotide sequence ID" value="NZ_JBHUHO010000010.1"/>
</dbReference>
<dbReference type="InterPro" id="IPR011701">
    <property type="entry name" value="MFS"/>
</dbReference>
<keyword evidence="4 7" id="KW-0812">Transmembrane</keyword>